<feature type="compositionally biased region" description="Basic and acidic residues" evidence="1">
    <location>
        <begin position="77"/>
        <end position="106"/>
    </location>
</feature>
<organism evidence="2 3">
    <name type="scientific">Solanum commersonii</name>
    <name type="common">Commerson's wild potato</name>
    <name type="synonym">Commerson's nightshade</name>
    <dbReference type="NCBI Taxonomy" id="4109"/>
    <lineage>
        <taxon>Eukaryota</taxon>
        <taxon>Viridiplantae</taxon>
        <taxon>Streptophyta</taxon>
        <taxon>Embryophyta</taxon>
        <taxon>Tracheophyta</taxon>
        <taxon>Spermatophyta</taxon>
        <taxon>Magnoliopsida</taxon>
        <taxon>eudicotyledons</taxon>
        <taxon>Gunneridae</taxon>
        <taxon>Pentapetalae</taxon>
        <taxon>asterids</taxon>
        <taxon>lamiids</taxon>
        <taxon>Solanales</taxon>
        <taxon>Solanaceae</taxon>
        <taxon>Solanoideae</taxon>
        <taxon>Solaneae</taxon>
        <taxon>Solanum</taxon>
    </lineage>
</organism>
<reference evidence="2 3" key="1">
    <citation type="submission" date="2020-09" db="EMBL/GenBank/DDBJ databases">
        <title>De no assembly of potato wild relative species, Solanum commersonii.</title>
        <authorList>
            <person name="Cho K."/>
        </authorList>
    </citation>
    <scope>NUCLEOTIDE SEQUENCE [LARGE SCALE GENOMIC DNA]</scope>
    <source>
        <strain evidence="2">LZ3.2</strain>
        <tissue evidence="2">Leaf</tissue>
    </source>
</reference>
<dbReference type="EMBL" id="JACXVP010000008">
    <property type="protein sequence ID" value="KAG5590041.1"/>
    <property type="molecule type" value="Genomic_DNA"/>
</dbReference>
<evidence type="ECO:0000313" key="3">
    <source>
        <dbReference type="Proteomes" id="UP000824120"/>
    </source>
</evidence>
<dbReference type="Proteomes" id="UP000824120">
    <property type="component" value="Chromosome 8"/>
</dbReference>
<evidence type="ECO:0000313" key="2">
    <source>
        <dbReference type="EMBL" id="KAG5590041.1"/>
    </source>
</evidence>
<proteinExistence type="predicted"/>
<name>A0A9J5XP95_SOLCO</name>
<accession>A0A9J5XP95</accession>
<sequence length="115" mass="12688">MVHSAVQISLIDMSMVGSSGASVTVTSGMDAQDQSMIPGIDAPTDGVIITFVELELAFEASIVNLSIFDNGIWIEEQSKDTNRQKETKQTKEMKMDESEDRQEHLTCRRVAHQTA</sequence>
<keyword evidence="3" id="KW-1185">Reference proteome</keyword>
<protein>
    <submittedName>
        <fullName evidence="2">Uncharacterized protein</fullName>
    </submittedName>
</protein>
<evidence type="ECO:0000256" key="1">
    <source>
        <dbReference type="SAM" id="MobiDB-lite"/>
    </source>
</evidence>
<gene>
    <name evidence="2" type="ORF">H5410_040555</name>
</gene>
<dbReference type="AlphaFoldDB" id="A0A9J5XP95"/>
<comment type="caution">
    <text evidence="2">The sequence shown here is derived from an EMBL/GenBank/DDBJ whole genome shotgun (WGS) entry which is preliminary data.</text>
</comment>
<feature type="region of interest" description="Disordered" evidence="1">
    <location>
        <begin position="77"/>
        <end position="115"/>
    </location>
</feature>